<dbReference type="AlphaFoldDB" id="A0A1H5XG19"/>
<dbReference type="GO" id="GO:0016810">
    <property type="term" value="F:hydrolase activity, acting on carbon-nitrogen (but not peptide) bonds"/>
    <property type="evidence" value="ECO:0007669"/>
    <property type="project" value="InterPro"/>
</dbReference>
<dbReference type="InterPro" id="IPR002509">
    <property type="entry name" value="NODB_dom"/>
</dbReference>
<gene>
    <name evidence="2" type="ORF">SAMN03080598_02495</name>
</gene>
<evidence type="ECO:0000259" key="1">
    <source>
        <dbReference type="Pfam" id="PF01522"/>
    </source>
</evidence>
<feature type="domain" description="NodB homology" evidence="1">
    <location>
        <begin position="35"/>
        <end position="181"/>
    </location>
</feature>
<accession>A0A1H5XG19</accession>
<proteinExistence type="predicted"/>
<dbReference type="OrthoDB" id="7836272at2"/>
<name>A0A1H5XG19_9BACT</name>
<dbReference type="EMBL" id="FNVR01000013">
    <property type="protein sequence ID" value="SEG10360.1"/>
    <property type="molecule type" value="Genomic_DNA"/>
</dbReference>
<dbReference type="Proteomes" id="UP000236736">
    <property type="component" value="Unassembled WGS sequence"/>
</dbReference>
<sequence length="323" mass="38008">MNKSTVVISLDFELHWGRFDKYPLEPNLAYYKATRAAIPKILDLFAQYDIHATWATVGMLMAESREEWEHYSPDVKPSFTNQLYSAYSWMKAQPRIFNEALFAPELVKLVLDTPNQELGSHSFSHYYTMAKGQRLEEWEADLVAANRIAWEKFQHIHYSLVFPRNQYSKKSLEIASEQGFGAVRTNPSDWFWKQVENENLIKKIFRTGDTLFPLGNRTSYSEVRNGEFLVHLPASRLLRPFRSGSFFNQRRIARIKEEIDTAINLGEMYHLWWHPHNFGHYPNENLQILETLLAWIKGRMETHGLESKNMKETAEIIRKEIFI</sequence>
<protein>
    <submittedName>
        <fullName evidence="2">Polysaccharide deacetylase</fullName>
    </submittedName>
</protein>
<dbReference type="RefSeq" id="WP_103925148.1">
    <property type="nucleotide sequence ID" value="NZ_FNVR01000013.1"/>
</dbReference>
<dbReference type="InterPro" id="IPR011330">
    <property type="entry name" value="Glyco_hydro/deAcase_b/a-brl"/>
</dbReference>
<organism evidence="2 3">
    <name type="scientific">Algoriphagus boritolerans DSM 17298 = JCM 18970</name>
    <dbReference type="NCBI Taxonomy" id="1120964"/>
    <lineage>
        <taxon>Bacteria</taxon>
        <taxon>Pseudomonadati</taxon>
        <taxon>Bacteroidota</taxon>
        <taxon>Cytophagia</taxon>
        <taxon>Cytophagales</taxon>
        <taxon>Cyclobacteriaceae</taxon>
        <taxon>Algoriphagus</taxon>
    </lineage>
</organism>
<evidence type="ECO:0000313" key="2">
    <source>
        <dbReference type="EMBL" id="SEG10360.1"/>
    </source>
</evidence>
<dbReference type="Pfam" id="PF01522">
    <property type="entry name" value="Polysacc_deac_1"/>
    <property type="match status" value="1"/>
</dbReference>
<keyword evidence="3" id="KW-1185">Reference proteome</keyword>
<reference evidence="3" key="1">
    <citation type="submission" date="2016-10" db="EMBL/GenBank/DDBJ databases">
        <authorList>
            <person name="Varghese N."/>
            <person name="Submissions S."/>
        </authorList>
    </citation>
    <scope>NUCLEOTIDE SEQUENCE [LARGE SCALE GENOMIC DNA]</scope>
    <source>
        <strain evidence="3">DSM 17298</strain>
    </source>
</reference>
<dbReference type="SUPFAM" id="SSF88713">
    <property type="entry name" value="Glycoside hydrolase/deacetylase"/>
    <property type="match status" value="1"/>
</dbReference>
<dbReference type="STRING" id="1120964.GCA_001313265_04094"/>
<dbReference type="GO" id="GO:0005975">
    <property type="term" value="P:carbohydrate metabolic process"/>
    <property type="evidence" value="ECO:0007669"/>
    <property type="project" value="InterPro"/>
</dbReference>
<evidence type="ECO:0000313" key="3">
    <source>
        <dbReference type="Proteomes" id="UP000236736"/>
    </source>
</evidence>
<dbReference type="Gene3D" id="3.20.20.370">
    <property type="entry name" value="Glycoside hydrolase/deacetylase"/>
    <property type="match status" value="1"/>
</dbReference>